<organism evidence="1 2">
    <name type="scientific">Cylindrobasidium torrendii FP15055 ss-10</name>
    <dbReference type="NCBI Taxonomy" id="1314674"/>
    <lineage>
        <taxon>Eukaryota</taxon>
        <taxon>Fungi</taxon>
        <taxon>Dikarya</taxon>
        <taxon>Basidiomycota</taxon>
        <taxon>Agaricomycotina</taxon>
        <taxon>Agaricomycetes</taxon>
        <taxon>Agaricomycetidae</taxon>
        <taxon>Agaricales</taxon>
        <taxon>Marasmiineae</taxon>
        <taxon>Physalacriaceae</taxon>
        <taxon>Cylindrobasidium</taxon>
    </lineage>
</organism>
<evidence type="ECO:0000313" key="1">
    <source>
        <dbReference type="EMBL" id="KIY63206.1"/>
    </source>
</evidence>
<accession>A0A0D7B129</accession>
<protein>
    <submittedName>
        <fullName evidence="1">Uncharacterized protein</fullName>
    </submittedName>
</protein>
<dbReference type="AlphaFoldDB" id="A0A0D7B129"/>
<gene>
    <name evidence="1" type="ORF">CYLTODRAFT_146213</name>
</gene>
<dbReference type="Proteomes" id="UP000054007">
    <property type="component" value="Unassembled WGS sequence"/>
</dbReference>
<name>A0A0D7B129_9AGAR</name>
<dbReference type="EMBL" id="KN880713">
    <property type="protein sequence ID" value="KIY63206.1"/>
    <property type="molecule type" value="Genomic_DNA"/>
</dbReference>
<proteinExistence type="predicted"/>
<keyword evidence="2" id="KW-1185">Reference proteome</keyword>
<reference evidence="1 2" key="1">
    <citation type="journal article" date="2015" name="Fungal Genet. Biol.">
        <title>Evolution of novel wood decay mechanisms in Agaricales revealed by the genome sequences of Fistulina hepatica and Cylindrobasidium torrendii.</title>
        <authorList>
            <person name="Floudas D."/>
            <person name="Held B.W."/>
            <person name="Riley R."/>
            <person name="Nagy L.G."/>
            <person name="Koehler G."/>
            <person name="Ransdell A.S."/>
            <person name="Younus H."/>
            <person name="Chow J."/>
            <person name="Chiniquy J."/>
            <person name="Lipzen A."/>
            <person name="Tritt A."/>
            <person name="Sun H."/>
            <person name="Haridas S."/>
            <person name="LaButti K."/>
            <person name="Ohm R.A."/>
            <person name="Kues U."/>
            <person name="Blanchette R.A."/>
            <person name="Grigoriev I.V."/>
            <person name="Minto R.E."/>
            <person name="Hibbett D.S."/>
        </authorList>
    </citation>
    <scope>NUCLEOTIDE SEQUENCE [LARGE SCALE GENOMIC DNA]</scope>
    <source>
        <strain evidence="1 2">FP15055 ss-10</strain>
    </source>
</reference>
<sequence length="232" mass="25474">MESSSPTTFMLLVAAISSIFGFFTSISSLALVWCIPSLRPTTPECPRLAHAPSIHCPAPPPSPAMSRSSSVSSTSTLVAELEVDGRPRRNSAPDIGRQITKLAKTVGKEVKSVGKEVRPLAVRMGASFQKEVSKPISQGFSDVRPAMQRMNTSFKHDITRPVARRMSHSFDVVSQSFAQMKEPVQTQSTNVVRSSKSKKVHRVEELKAPKKKGVKKAKMVMRECFQTFSLQS</sequence>
<evidence type="ECO:0000313" key="2">
    <source>
        <dbReference type="Proteomes" id="UP000054007"/>
    </source>
</evidence>